<evidence type="ECO:0000259" key="9">
    <source>
        <dbReference type="Pfam" id="PF08241"/>
    </source>
</evidence>
<dbReference type="InterPro" id="IPR050602">
    <property type="entry name" value="Malonyl-ACP_OMT"/>
</dbReference>
<dbReference type="GO" id="GO:0032259">
    <property type="term" value="P:methylation"/>
    <property type="evidence" value="ECO:0007669"/>
    <property type="project" value="UniProtKB-KW"/>
</dbReference>
<dbReference type="InterPro" id="IPR029063">
    <property type="entry name" value="SAM-dependent_MTases_sf"/>
</dbReference>
<dbReference type="InterPro" id="IPR013216">
    <property type="entry name" value="Methyltransf_11"/>
</dbReference>
<dbReference type="GO" id="GO:0102130">
    <property type="term" value="F:malonyl-CoA methyltransferase activity"/>
    <property type="evidence" value="ECO:0007669"/>
    <property type="project" value="UniProtKB-EC"/>
</dbReference>
<evidence type="ECO:0000256" key="5">
    <source>
        <dbReference type="ARBA" id="ARBA00022679"/>
    </source>
</evidence>
<proteinExistence type="inferred from homology"/>
<dbReference type="NCBIfam" id="TIGR02072">
    <property type="entry name" value="BioC"/>
    <property type="match status" value="1"/>
</dbReference>
<evidence type="ECO:0000256" key="2">
    <source>
        <dbReference type="ARBA" id="ARBA00004746"/>
    </source>
</evidence>
<dbReference type="EMBL" id="LT629973">
    <property type="protein sequence ID" value="SEH98544.1"/>
    <property type="molecule type" value="Genomic_DNA"/>
</dbReference>
<keyword evidence="4 8" id="KW-0489">Methyltransferase</keyword>
<dbReference type="PATRIC" id="fig|1679444.3.peg.603"/>
<evidence type="ECO:0000256" key="6">
    <source>
        <dbReference type="ARBA" id="ARBA00022691"/>
    </source>
</evidence>
<reference evidence="11" key="1">
    <citation type="submission" date="2016-09" db="EMBL/GenBank/DDBJ databases">
        <authorList>
            <person name="Koehorst J."/>
        </authorList>
    </citation>
    <scope>NUCLEOTIDE SEQUENCE [LARGE SCALE GENOMIC DNA]</scope>
</reference>
<comment type="function">
    <text evidence="8">Converts the free carboxyl group of a malonyl-thioester to its methyl ester by transfer of a methyl group from S-adenosyl-L-methionine (SAM). It allows to synthesize pimeloyl-ACP via the fatty acid synthetic pathway.</text>
</comment>
<sequence length="253" mass="28358">MNIDKQLVSQRFGRNLATYHEQAVVQRDIADTLASSLLAASPALHIRRAMEIGIGTGFLTRHLLAACPEAEWHLNDITPEAFRWIDELGHPGAIHYHPGDAETIPYPESLDLIASASAVQWFDDIPAFLAKAHAALVPGGILAVSTFGPENFVEIRHILNRGLEYPTLETLRQWASQTGYRILHAHGWTRRLTLGTPLDVLRHIKKTGVNGTRSETWNRRTLADFHTNYNTRYADPEGNIPLSYHPIVLILQK</sequence>
<dbReference type="SUPFAM" id="SSF53335">
    <property type="entry name" value="S-adenosyl-L-methionine-dependent methyltransferases"/>
    <property type="match status" value="1"/>
</dbReference>
<evidence type="ECO:0000256" key="3">
    <source>
        <dbReference type="ARBA" id="ARBA00012327"/>
    </source>
</evidence>
<evidence type="ECO:0000256" key="8">
    <source>
        <dbReference type="HAMAP-Rule" id="MF_00835"/>
    </source>
</evidence>
<dbReference type="KEGG" id="agl:PYTT_2307"/>
<dbReference type="STRING" id="1679444.PYTT_2307"/>
<evidence type="ECO:0000256" key="1">
    <source>
        <dbReference type="ARBA" id="ARBA00000852"/>
    </source>
</evidence>
<dbReference type="HAMAP" id="MF_00835">
    <property type="entry name" value="BioC"/>
    <property type="match status" value="1"/>
</dbReference>
<dbReference type="AlphaFoldDB" id="A0A1C7PBV3"/>
<dbReference type="EC" id="2.1.1.197" evidence="3 8"/>
<dbReference type="Gene3D" id="3.40.50.150">
    <property type="entry name" value="Vaccinia Virus protein VP39"/>
    <property type="match status" value="1"/>
</dbReference>
<organism evidence="10 11">
    <name type="scientific">Akkermansia glycaniphila</name>
    <dbReference type="NCBI Taxonomy" id="1679444"/>
    <lineage>
        <taxon>Bacteria</taxon>
        <taxon>Pseudomonadati</taxon>
        <taxon>Verrucomicrobiota</taxon>
        <taxon>Verrucomicrobiia</taxon>
        <taxon>Verrucomicrobiales</taxon>
        <taxon>Akkermansiaceae</taxon>
        <taxon>Akkermansia</taxon>
    </lineage>
</organism>
<comment type="similarity">
    <text evidence="8">Belongs to the methyltransferase superfamily.</text>
</comment>
<feature type="domain" description="Methyltransferase type 11" evidence="9">
    <location>
        <begin position="51"/>
        <end position="143"/>
    </location>
</feature>
<evidence type="ECO:0000256" key="7">
    <source>
        <dbReference type="ARBA" id="ARBA00022756"/>
    </source>
</evidence>
<dbReference type="PANTHER" id="PTHR13090:SF1">
    <property type="entry name" value="ARGININE-HYDROXYLASE NDUFAF5, MITOCHONDRIAL"/>
    <property type="match status" value="1"/>
</dbReference>
<dbReference type="GO" id="GO:0009102">
    <property type="term" value="P:biotin biosynthetic process"/>
    <property type="evidence" value="ECO:0007669"/>
    <property type="project" value="UniProtKB-UniRule"/>
</dbReference>
<dbReference type="Pfam" id="PF08241">
    <property type="entry name" value="Methyltransf_11"/>
    <property type="match status" value="1"/>
</dbReference>
<dbReference type="GO" id="GO:0010340">
    <property type="term" value="F:carboxyl-O-methyltransferase activity"/>
    <property type="evidence" value="ECO:0007669"/>
    <property type="project" value="UniProtKB-UniRule"/>
</dbReference>
<evidence type="ECO:0000313" key="10">
    <source>
        <dbReference type="EMBL" id="SEH98544.1"/>
    </source>
</evidence>
<dbReference type="RefSeq" id="WP_067775882.1">
    <property type="nucleotide sequence ID" value="NZ_LIGX01000024.1"/>
</dbReference>
<comment type="pathway">
    <text evidence="2 8">Cofactor biosynthesis; biotin biosynthesis.</text>
</comment>
<keyword evidence="11" id="KW-1185">Reference proteome</keyword>
<keyword evidence="7 8" id="KW-0093">Biotin biosynthesis</keyword>
<dbReference type="InterPro" id="IPR011814">
    <property type="entry name" value="BioC"/>
</dbReference>
<evidence type="ECO:0000256" key="4">
    <source>
        <dbReference type="ARBA" id="ARBA00022603"/>
    </source>
</evidence>
<dbReference type="PANTHER" id="PTHR13090">
    <property type="entry name" value="ARGININE-HYDROXYLASE NDUFAF5, MITOCHONDRIAL"/>
    <property type="match status" value="1"/>
</dbReference>
<dbReference type="GO" id="GO:0008757">
    <property type="term" value="F:S-adenosylmethionine-dependent methyltransferase activity"/>
    <property type="evidence" value="ECO:0007669"/>
    <property type="project" value="InterPro"/>
</dbReference>
<dbReference type="Proteomes" id="UP000176204">
    <property type="component" value="Chromosome I"/>
</dbReference>
<keyword evidence="5 8" id="KW-0808">Transferase</keyword>
<accession>A0A1C7PBV3</accession>
<gene>
    <name evidence="8" type="primary">bioC</name>
    <name evidence="10" type="ORF">PYTT_2307</name>
</gene>
<keyword evidence="6 8" id="KW-0949">S-adenosyl-L-methionine</keyword>
<name>A0A1C7PBV3_9BACT</name>
<comment type="catalytic activity">
    <reaction evidence="1 8">
        <text>malonyl-[ACP] + S-adenosyl-L-methionine = malonyl-[ACP] methyl ester + S-adenosyl-L-homocysteine</text>
        <dbReference type="Rhea" id="RHEA:17105"/>
        <dbReference type="Rhea" id="RHEA-COMP:9623"/>
        <dbReference type="Rhea" id="RHEA-COMP:9954"/>
        <dbReference type="ChEBI" id="CHEBI:57856"/>
        <dbReference type="ChEBI" id="CHEBI:59789"/>
        <dbReference type="ChEBI" id="CHEBI:78449"/>
        <dbReference type="ChEBI" id="CHEBI:78845"/>
        <dbReference type="EC" id="2.1.1.197"/>
    </reaction>
</comment>
<dbReference type="UniPathway" id="UPA00078"/>
<dbReference type="CDD" id="cd02440">
    <property type="entry name" value="AdoMet_MTases"/>
    <property type="match status" value="1"/>
</dbReference>
<dbReference type="OrthoDB" id="9760689at2"/>
<protein>
    <recommendedName>
        <fullName evidence="3 8">Malonyl-[acyl-carrier protein] O-methyltransferase</fullName>
        <shortName evidence="8">Malonyl-ACP O-methyltransferase</shortName>
        <ecNumber evidence="3 8">2.1.1.197</ecNumber>
    </recommendedName>
    <alternativeName>
        <fullName evidence="8">Biotin synthesis protein BioC</fullName>
    </alternativeName>
</protein>
<evidence type="ECO:0000313" key="11">
    <source>
        <dbReference type="Proteomes" id="UP000176204"/>
    </source>
</evidence>